<dbReference type="PANTHER" id="PTHR30287">
    <property type="entry name" value="MEMBRANE COMPONENT OF PREDICTED ABC SUPERFAMILY METABOLITE UPTAKE TRANSPORTER"/>
    <property type="match status" value="1"/>
</dbReference>
<organism evidence="10 11">
    <name type="scientific">Leptospira kmetyi</name>
    <dbReference type="NCBI Taxonomy" id="408139"/>
    <lineage>
        <taxon>Bacteria</taxon>
        <taxon>Pseudomonadati</taxon>
        <taxon>Spirochaetota</taxon>
        <taxon>Spirochaetia</taxon>
        <taxon>Leptospirales</taxon>
        <taxon>Leptospiraceae</taxon>
        <taxon>Leptospira</taxon>
    </lineage>
</organism>
<feature type="transmembrane region" description="Helical" evidence="7">
    <location>
        <begin position="812"/>
        <end position="833"/>
    </location>
</feature>
<feature type="transmembrane region" description="Helical" evidence="7">
    <location>
        <begin position="434"/>
        <end position="460"/>
    </location>
</feature>
<feature type="transmembrane region" description="Helical" evidence="7">
    <location>
        <begin position="260"/>
        <end position="286"/>
    </location>
</feature>
<gene>
    <name evidence="10" type="ORF">EFP84_04565</name>
</gene>
<accession>A0AAD0UL58</accession>
<dbReference type="InterPro" id="IPR003838">
    <property type="entry name" value="ABC3_permease_C"/>
</dbReference>
<evidence type="ECO:0000256" key="3">
    <source>
        <dbReference type="ARBA" id="ARBA00022692"/>
    </source>
</evidence>
<feature type="transmembrane region" description="Helical" evidence="7">
    <location>
        <begin position="407"/>
        <end position="427"/>
    </location>
</feature>
<evidence type="ECO:0000256" key="7">
    <source>
        <dbReference type="SAM" id="Phobius"/>
    </source>
</evidence>
<keyword evidence="3 7" id="KW-0812">Transmembrane</keyword>
<evidence type="ECO:0000313" key="10">
    <source>
        <dbReference type="EMBL" id="AYV54860.1"/>
    </source>
</evidence>
<sequence length="843" mass="93702">MSYRIYVLFLFEYFRSHKVAAFFALAGISLGVGLFISTTANGMKAEKSLTDFAMGYFQGEYKIKISSASGEQNVPVELIKTLSDDSSLSWIVKISPRFQKEVIVNDSIRAVYLGLDFLKEFETFQAAENERSKKRVPQEETSDRTSQNENDPANSVFISRSLSEKIGNSKADIKTNSKSFNLSRLEVFDTEGGSILMEDIESAMERFETGDHVSFLLIQPDRFRSEQKRILEQKLGSDYRIETVEDIREKSGNALRSFQLNLLVISFISLIIAFFMVSNTMSGLYVSREKELGILKTMGLGAGHTFALFVSQALLLGITGSFLGLGLGFLFSRMDFFSPEAASADLSYLKTYKSIPSSTWIIGLGIGIVGSFLSAAFPSFRAGRVSPVSILRDSSSGTNRIDERKTFFFGLLLVCIFASIAFVPLRWKLPITGLLGIGGIVIGVTLCFPWVFKTITIFFFRLSERSDRSFVFMKVGLEETRNQPLRNTLTSATLMLATSLVVCLSVLTDSYRRSLNDWVDSEFPAELTVINTSNLAAGIHGGVPLSLLSELSKLPEVKSLDGFCVNTRVETEKGNFTIHAYTFGAYNRKDSPESSARMENEILISSNMAYLQNFKVGDTILLGTKLGKMEFKIKGIKEHFFSERGTIMMDIKNYETFFGLQGYNSIKIFLNKEEDLPAAEQSISRILRQNSSLKLLNGKELRALYTEGVDKVFGVLGTLKTTAFIIAMISLVSSLLHNLISKKTTLGILKYLGADHGQLSSILLTESVFITVVATCFGIVLAFVLSPVVLYVINKNAFGWTLKFTVSPEVPIFFLILSPVLGILSCLVPLYTLRKLGFRISQE</sequence>
<feature type="transmembrane region" description="Helical" evidence="7">
    <location>
        <begin position="306"/>
        <end position="331"/>
    </location>
</feature>
<feature type="domain" description="ABC3 transporter permease C-terminal" evidence="8">
    <location>
        <begin position="723"/>
        <end position="836"/>
    </location>
</feature>
<evidence type="ECO:0000256" key="4">
    <source>
        <dbReference type="ARBA" id="ARBA00022989"/>
    </source>
</evidence>
<feature type="transmembrane region" description="Helical" evidence="7">
    <location>
        <begin position="768"/>
        <end position="792"/>
    </location>
</feature>
<evidence type="ECO:0000256" key="6">
    <source>
        <dbReference type="SAM" id="MobiDB-lite"/>
    </source>
</evidence>
<dbReference type="Pfam" id="PF02687">
    <property type="entry name" value="FtsX"/>
    <property type="match status" value="2"/>
</dbReference>
<proteinExistence type="predicted"/>
<dbReference type="InterPro" id="IPR025857">
    <property type="entry name" value="MacB_PCD"/>
</dbReference>
<feature type="region of interest" description="Disordered" evidence="6">
    <location>
        <begin position="129"/>
        <end position="154"/>
    </location>
</feature>
<evidence type="ECO:0000256" key="5">
    <source>
        <dbReference type="ARBA" id="ARBA00023136"/>
    </source>
</evidence>
<dbReference type="KEGG" id="lkm:EFP84_04565"/>
<evidence type="ECO:0000313" key="11">
    <source>
        <dbReference type="Proteomes" id="UP000276407"/>
    </source>
</evidence>
<protein>
    <submittedName>
        <fullName evidence="10">FtsX-like permease family protein</fullName>
    </submittedName>
</protein>
<keyword evidence="4 7" id="KW-1133">Transmembrane helix</keyword>
<evidence type="ECO:0000259" key="8">
    <source>
        <dbReference type="Pfam" id="PF02687"/>
    </source>
</evidence>
<keyword evidence="5 7" id="KW-0472">Membrane</keyword>
<feature type="domain" description="ABC3 transporter permease C-terminal" evidence="8">
    <location>
        <begin position="264"/>
        <end position="387"/>
    </location>
</feature>
<reference evidence="10 11" key="1">
    <citation type="submission" date="2018-11" db="EMBL/GenBank/DDBJ databases">
        <title>Complete genome sequence of Leptospira kmetyi isolate LS 001/16 from soil sample associated with a leptospirosis patient in Kelantan.</title>
        <authorList>
            <person name="Muhammad Yusoff F."/>
            <person name="Muhammad Yusoff S."/>
            <person name="Ahmad M.N."/>
            <person name="Yusof N.Y."/>
            <person name="Aziah I."/>
        </authorList>
    </citation>
    <scope>NUCLEOTIDE SEQUENCE [LARGE SCALE GENOMIC DNA]</scope>
    <source>
        <strain evidence="10 11">LS 001/16</strain>
    </source>
</reference>
<dbReference type="EMBL" id="CP033614">
    <property type="protein sequence ID" value="AYV54860.1"/>
    <property type="molecule type" value="Genomic_DNA"/>
</dbReference>
<keyword evidence="2" id="KW-1003">Cell membrane</keyword>
<feature type="domain" description="MacB-like periplasmic core" evidence="9">
    <location>
        <begin position="489"/>
        <end position="685"/>
    </location>
</feature>
<dbReference type="AlphaFoldDB" id="A0AAD0UL58"/>
<dbReference type="Proteomes" id="UP000276407">
    <property type="component" value="Chromosome 1"/>
</dbReference>
<dbReference type="GO" id="GO:0005886">
    <property type="term" value="C:plasma membrane"/>
    <property type="evidence" value="ECO:0007669"/>
    <property type="project" value="UniProtKB-SubCell"/>
</dbReference>
<evidence type="ECO:0000256" key="1">
    <source>
        <dbReference type="ARBA" id="ARBA00004651"/>
    </source>
</evidence>
<dbReference type="RefSeq" id="WP_123179250.1">
    <property type="nucleotide sequence ID" value="NZ_CP033614.1"/>
</dbReference>
<comment type="subcellular location">
    <subcellularLocation>
        <location evidence="1">Cell membrane</location>
        <topology evidence="1">Multi-pass membrane protein</topology>
    </subcellularLocation>
</comment>
<dbReference type="PANTHER" id="PTHR30287:SF2">
    <property type="entry name" value="BLL1001 PROTEIN"/>
    <property type="match status" value="1"/>
</dbReference>
<feature type="transmembrane region" description="Helical" evidence="7">
    <location>
        <begin position="360"/>
        <end position="380"/>
    </location>
</feature>
<evidence type="ECO:0000259" key="9">
    <source>
        <dbReference type="Pfam" id="PF12704"/>
    </source>
</evidence>
<feature type="compositionally biased region" description="Polar residues" evidence="6">
    <location>
        <begin position="144"/>
        <end position="154"/>
    </location>
</feature>
<feature type="compositionally biased region" description="Basic and acidic residues" evidence="6">
    <location>
        <begin position="129"/>
        <end position="143"/>
    </location>
</feature>
<dbReference type="InterPro" id="IPR038766">
    <property type="entry name" value="Membrane_comp_ABC_pdt"/>
</dbReference>
<name>A0AAD0UL58_9LEPT</name>
<feature type="transmembrane region" description="Helical" evidence="7">
    <location>
        <begin position="20"/>
        <end position="40"/>
    </location>
</feature>
<dbReference type="Pfam" id="PF12704">
    <property type="entry name" value="MacB_PCD"/>
    <property type="match status" value="1"/>
</dbReference>
<evidence type="ECO:0000256" key="2">
    <source>
        <dbReference type="ARBA" id="ARBA00022475"/>
    </source>
</evidence>